<comment type="caution">
    <text evidence="2">The sequence shown here is derived from an EMBL/GenBank/DDBJ whole genome shotgun (WGS) entry which is preliminary data.</text>
</comment>
<accession>A0ABR5Z757</accession>
<evidence type="ECO:0000313" key="2">
    <source>
        <dbReference type="EMBL" id="MBA1275917.1"/>
    </source>
</evidence>
<feature type="transmembrane region" description="Helical" evidence="1">
    <location>
        <begin position="63"/>
        <end position="81"/>
    </location>
</feature>
<feature type="transmembrane region" description="Helical" evidence="1">
    <location>
        <begin position="152"/>
        <end position="171"/>
    </location>
</feature>
<organism evidence="2 3">
    <name type="scientific">Stutzerimonas azotifigens</name>
    <dbReference type="NCBI Taxonomy" id="291995"/>
    <lineage>
        <taxon>Bacteria</taxon>
        <taxon>Pseudomonadati</taxon>
        <taxon>Pseudomonadota</taxon>
        <taxon>Gammaproteobacteria</taxon>
        <taxon>Pseudomonadales</taxon>
        <taxon>Pseudomonadaceae</taxon>
        <taxon>Stutzerimonas</taxon>
    </lineage>
</organism>
<dbReference type="Proteomes" id="UP000786387">
    <property type="component" value="Unassembled WGS sequence"/>
</dbReference>
<dbReference type="PANTHER" id="PTHR41795">
    <property type="entry name" value="EXOPOLYSACCHARIDE SYNTHESIS PROTEIN"/>
    <property type="match status" value="1"/>
</dbReference>
<dbReference type="InterPro" id="IPR010331">
    <property type="entry name" value="ExoD"/>
</dbReference>
<feature type="transmembrane region" description="Helical" evidence="1">
    <location>
        <begin position="124"/>
        <end position="146"/>
    </location>
</feature>
<proteinExistence type="predicted"/>
<dbReference type="EMBL" id="JAAMRF010000013">
    <property type="protein sequence ID" value="MBA1275917.1"/>
    <property type="molecule type" value="Genomic_DNA"/>
</dbReference>
<keyword evidence="3" id="KW-1185">Reference proteome</keyword>
<sequence length="199" mass="21167">MPDSHEHEPDCLEKVIDEVIGLGDGESEVSVGDIQGTIGQRSFGPFLFVPAIIEISPVGGIPGLPTLLAAIIALFALQLLFGRRHLWMPGFLARRSVKGKKLEKGLNKVRPVVRWLDKVSRQRLPWATSNAFLRVIAVLCVLLALSVPPLELLPFASTAPFSAICLFGLGITTRDGAAIVLGLVVTVGAFVLAGIGLTG</sequence>
<reference evidence="2 3" key="1">
    <citation type="submission" date="2020-02" db="EMBL/GenBank/DDBJ databases">
        <title>Synteny-based analysis reveals conserved mechanism for high triclosan tolerance in Pseudomonas, as well as instances of horizontal transfer.</title>
        <authorList>
            <person name="Mcfarland A.G."/>
            <person name="Bertucci H.K."/>
            <person name="Litmann E."/>
            <person name="Shen J."/>
            <person name="Huttenhower C."/>
            <person name="Hartmann E.M."/>
        </authorList>
    </citation>
    <scope>NUCLEOTIDE SEQUENCE [LARGE SCALE GENOMIC DNA]</scope>
    <source>
        <strain evidence="2 3">115A1</strain>
    </source>
</reference>
<name>A0ABR5Z757_9GAMM</name>
<keyword evidence="1" id="KW-0472">Membrane</keyword>
<gene>
    <name evidence="2" type="ORF">G7026_21465</name>
</gene>
<keyword evidence="1" id="KW-0812">Transmembrane</keyword>
<evidence type="ECO:0000313" key="3">
    <source>
        <dbReference type="Proteomes" id="UP000786387"/>
    </source>
</evidence>
<evidence type="ECO:0000256" key="1">
    <source>
        <dbReference type="SAM" id="Phobius"/>
    </source>
</evidence>
<protein>
    <submittedName>
        <fullName evidence="2">Exopolysaccharide biosynthesis protein</fullName>
    </submittedName>
</protein>
<dbReference type="PANTHER" id="PTHR41795:SF1">
    <property type="entry name" value="EXOPOLYSACCHARIDE SYNTHESIS PROTEIN"/>
    <property type="match status" value="1"/>
</dbReference>
<dbReference type="Pfam" id="PF06055">
    <property type="entry name" value="ExoD"/>
    <property type="match status" value="1"/>
</dbReference>
<keyword evidence="1" id="KW-1133">Transmembrane helix</keyword>
<feature type="transmembrane region" description="Helical" evidence="1">
    <location>
        <begin position="178"/>
        <end position="197"/>
    </location>
</feature>
<dbReference type="PIRSF" id="PIRSF033239">
    <property type="entry name" value="ExoD"/>
    <property type="match status" value="1"/>
</dbReference>